<proteinExistence type="predicted"/>
<dbReference type="PANTHER" id="PTHR35908:SF1">
    <property type="entry name" value="CONSERVED PROTEIN"/>
    <property type="match status" value="1"/>
</dbReference>
<dbReference type="Pfam" id="PF18029">
    <property type="entry name" value="Glyoxalase_6"/>
    <property type="match status" value="1"/>
</dbReference>
<evidence type="ECO:0000313" key="3">
    <source>
        <dbReference type="Proteomes" id="UP000635245"/>
    </source>
</evidence>
<dbReference type="Proteomes" id="UP000635245">
    <property type="component" value="Unassembled WGS sequence"/>
</dbReference>
<protein>
    <recommendedName>
        <fullName evidence="1">VOC domain-containing protein</fullName>
    </recommendedName>
</protein>
<sequence length="124" mass="13966">MADKRAVVGMYSFKSTDPQRLATFWGELMELPRVDVGSDLVMLDFDHEVTAQTWLFERADDVTAGEQLGIDIGIDDDANWADVADRAEALGATRDSEHEEDGVRWIVMHDPDGNRFRVFAPRPV</sequence>
<dbReference type="InterPro" id="IPR037523">
    <property type="entry name" value="VOC_core"/>
</dbReference>
<comment type="caution">
    <text evidence="2">The sequence shown here is derived from an EMBL/GenBank/DDBJ whole genome shotgun (WGS) entry which is preliminary data.</text>
</comment>
<organism evidence="2 3">
    <name type="scientific">Prauserella cavernicola</name>
    <dbReference type="NCBI Taxonomy" id="2800127"/>
    <lineage>
        <taxon>Bacteria</taxon>
        <taxon>Bacillati</taxon>
        <taxon>Actinomycetota</taxon>
        <taxon>Actinomycetes</taxon>
        <taxon>Pseudonocardiales</taxon>
        <taxon>Pseudonocardiaceae</taxon>
        <taxon>Prauserella</taxon>
    </lineage>
</organism>
<dbReference type="InterPro" id="IPR041581">
    <property type="entry name" value="Glyoxalase_6"/>
</dbReference>
<feature type="domain" description="VOC" evidence="1">
    <location>
        <begin position="7"/>
        <end position="121"/>
    </location>
</feature>
<dbReference type="Gene3D" id="3.10.180.10">
    <property type="entry name" value="2,3-Dihydroxybiphenyl 1,2-Dioxygenase, domain 1"/>
    <property type="match status" value="1"/>
</dbReference>
<dbReference type="EMBL" id="JAENJH010000003">
    <property type="protein sequence ID" value="MBK1785746.1"/>
    <property type="molecule type" value="Genomic_DNA"/>
</dbReference>
<evidence type="ECO:0000313" key="2">
    <source>
        <dbReference type="EMBL" id="MBK1785746.1"/>
    </source>
</evidence>
<dbReference type="CDD" id="cd06587">
    <property type="entry name" value="VOC"/>
    <property type="match status" value="1"/>
</dbReference>
<dbReference type="InterPro" id="IPR029068">
    <property type="entry name" value="Glyas_Bleomycin-R_OHBP_Dase"/>
</dbReference>
<dbReference type="AlphaFoldDB" id="A0A934QT35"/>
<dbReference type="PROSITE" id="PS51819">
    <property type="entry name" value="VOC"/>
    <property type="match status" value="1"/>
</dbReference>
<dbReference type="PANTHER" id="PTHR35908">
    <property type="entry name" value="HYPOTHETICAL FUSION PROTEIN"/>
    <property type="match status" value="1"/>
</dbReference>
<dbReference type="SUPFAM" id="SSF54593">
    <property type="entry name" value="Glyoxalase/Bleomycin resistance protein/Dihydroxybiphenyl dioxygenase"/>
    <property type="match status" value="1"/>
</dbReference>
<keyword evidence="3" id="KW-1185">Reference proteome</keyword>
<accession>A0A934QT35</accession>
<name>A0A934QT35_9PSEU</name>
<reference evidence="2" key="1">
    <citation type="submission" date="2020-12" db="EMBL/GenBank/DDBJ databases">
        <title>Prauserella sp. ASG 168, a novel actinomycete isolated from cave rock.</title>
        <authorList>
            <person name="Suriyachadkun C."/>
        </authorList>
    </citation>
    <scope>NUCLEOTIDE SEQUENCE</scope>
    <source>
        <strain evidence="2">ASG 168</strain>
    </source>
</reference>
<dbReference type="RefSeq" id="WP_200318768.1">
    <property type="nucleotide sequence ID" value="NZ_JAENJH010000003.1"/>
</dbReference>
<gene>
    <name evidence="2" type="ORF">JHE00_15550</name>
</gene>
<evidence type="ECO:0000259" key="1">
    <source>
        <dbReference type="PROSITE" id="PS51819"/>
    </source>
</evidence>